<dbReference type="AlphaFoldDB" id="A0A2S2Q808"/>
<feature type="domain" description="G-protein coupled receptors family 2 profile 2" evidence="19">
    <location>
        <begin position="276"/>
        <end position="568"/>
    </location>
</feature>
<feature type="transmembrane region" description="Helical" evidence="16">
    <location>
        <begin position="357"/>
        <end position="382"/>
    </location>
</feature>
<organism evidence="20">
    <name type="scientific">Sipha flava</name>
    <name type="common">yellow sugarcane aphid</name>
    <dbReference type="NCBI Taxonomy" id="143950"/>
    <lineage>
        <taxon>Eukaryota</taxon>
        <taxon>Metazoa</taxon>
        <taxon>Ecdysozoa</taxon>
        <taxon>Arthropoda</taxon>
        <taxon>Hexapoda</taxon>
        <taxon>Insecta</taxon>
        <taxon>Pterygota</taxon>
        <taxon>Neoptera</taxon>
        <taxon>Paraneoptera</taxon>
        <taxon>Hemiptera</taxon>
        <taxon>Sternorrhyncha</taxon>
        <taxon>Aphidomorpha</taxon>
        <taxon>Aphidoidea</taxon>
        <taxon>Aphididae</taxon>
        <taxon>Sipha</taxon>
    </lineage>
</organism>
<keyword evidence="6 16" id="KW-0812">Transmembrane</keyword>
<protein>
    <submittedName>
        <fullName evidence="20">Frizzled-2</fullName>
    </submittedName>
</protein>
<dbReference type="Pfam" id="PF01392">
    <property type="entry name" value="Fz"/>
    <property type="match status" value="1"/>
</dbReference>
<keyword evidence="12" id="KW-0675">Receptor</keyword>
<dbReference type="GO" id="GO:0005886">
    <property type="term" value="C:plasma membrane"/>
    <property type="evidence" value="ECO:0007669"/>
    <property type="project" value="UniProtKB-SubCell"/>
</dbReference>
<dbReference type="InterPro" id="IPR017981">
    <property type="entry name" value="GPCR_2-like_7TM"/>
</dbReference>
<keyword evidence="13" id="KW-0807">Transducer</keyword>
<keyword evidence="4" id="KW-1003">Cell membrane</keyword>
<keyword evidence="8 16" id="KW-1133">Transmembrane helix</keyword>
<feature type="signal peptide" evidence="17">
    <location>
        <begin position="1"/>
        <end position="25"/>
    </location>
</feature>
<evidence type="ECO:0000256" key="3">
    <source>
        <dbReference type="ARBA" id="ARBA00022473"/>
    </source>
</evidence>
<dbReference type="FunFam" id="1.10.2000.10:FF:000004">
    <property type="entry name" value="Frizzled class receptor 8a"/>
    <property type="match status" value="1"/>
</dbReference>
<keyword evidence="7 17" id="KW-0732">Signal</keyword>
<evidence type="ECO:0000256" key="9">
    <source>
        <dbReference type="ARBA" id="ARBA00023040"/>
    </source>
</evidence>
<feature type="disulfide bond" evidence="14">
    <location>
        <begin position="64"/>
        <end position="125"/>
    </location>
</feature>
<evidence type="ECO:0000256" key="16">
    <source>
        <dbReference type="SAM" id="Phobius"/>
    </source>
</evidence>
<dbReference type="GO" id="GO:0017147">
    <property type="term" value="F:Wnt-protein binding"/>
    <property type="evidence" value="ECO:0007669"/>
    <property type="project" value="TreeGrafter"/>
</dbReference>
<evidence type="ECO:0000256" key="4">
    <source>
        <dbReference type="ARBA" id="ARBA00022475"/>
    </source>
</evidence>
<comment type="caution">
    <text evidence="14">Lacks conserved residue(s) required for the propagation of feature annotation.</text>
</comment>
<dbReference type="PANTHER" id="PTHR11309">
    <property type="entry name" value="FRIZZLED"/>
    <property type="match status" value="1"/>
</dbReference>
<evidence type="ECO:0000256" key="7">
    <source>
        <dbReference type="ARBA" id="ARBA00022729"/>
    </source>
</evidence>
<dbReference type="InterPro" id="IPR000539">
    <property type="entry name" value="Frizzled/Smoothened_7TM"/>
</dbReference>
<reference evidence="20" key="1">
    <citation type="submission" date="2018-04" db="EMBL/GenBank/DDBJ databases">
        <title>Transcriptome assembly of Sipha flava.</title>
        <authorList>
            <person name="Scully E.D."/>
            <person name="Geib S.M."/>
            <person name="Palmer N.A."/>
            <person name="Koch K."/>
            <person name="Bradshaw J."/>
            <person name="Heng-Moss T."/>
            <person name="Sarath G."/>
        </authorList>
    </citation>
    <scope>NUCLEOTIDE SEQUENCE</scope>
</reference>
<feature type="transmembrane region" description="Helical" evidence="16">
    <location>
        <begin position="279"/>
        <end position="300"/>
    </location>
</feature>
<dbReference type="GO" id="GO:0060070">
    <property type="term" value="P:canonical Wnt signaling pathway"/>
    <property type="evidence" value="ECO:0007669"/>
    <property type="project" value="TreeGrafter"/>
</dbReference>
<dbReference type="Pfam" id="PF01534">
    <property type="entry name" value="Frizzled"/>
    <property type="match status" value="1"/>
</dbReference>
<keyword evidence="9" id="KW-0297">G-protein coupled receptor</keyword>
<accession>A0A2S2Q808</accession>
<dbReference type="EMBL" id="GGMS01004548">
    <property type="protein sequence ID" value="MBY73751.1"/>
    <property type="molecule type" value="Transcribed_RNA"/>
</dbReference>
<dbReference type="InterPro" id="IPR020067">
    <property type="entry name" value="Frizzled_dom"/>
</dbReference>
<proteinExistence type="inferred from homology"/>
<comment type="similarity">
    <text evidence="2">Belongs to the G-protein coupled receptor Fz/Smo family.</text>
</comment>
<feature type="region of interest" description="Disordered" evidence="15">
    <location>
        <begin position="621"/>
        <end position="657"/>
    </location>
</feature>
<dbReference type="PROSITE" id="PS50038">
    <property type="entry name" value="FZ"/>
    <property type="match status" value="1"/>
</dbReference>
<evidence type="ECO:0000259" key="18">
    <source>
        <dbReference type="PROSITE" id="PS50038"/>
    </source>
</evidence>
<evidence type="ECO:0000256" key="6">
    <source>
        <dbReference type="ARBA" id="ARBA00022692"/>
    </source>
</evidence>
<dbReference type="Gene3D" id="1.10.2000.10">
    <property type="entry name" value="Frizzled cysteine-rich domain"/>
    <property type="match status" value="1"/>
</dbReference>
<dbReference type="PANTHER" id="PTHR11309:SF126">
    <property type="entry name" value="FRIZZLED-2"/>
    <property type="match status" value="1"/>
</dbReference>
<dbReference type="FunFam" id="1.20.1070.10:FF:000262">
    <property type="entry name" value="Frizzled 2"/>
    <property type="match status" value="1"/>
</dbReference>
<dbReference type="GO" id="GO:0004930">
    <property type="term" value="F:G protein-coupled receptor activity"/>
    <property type="evidence" value="ECO:0007669"/>
    <property type="project" value="UniProtKB-KW"/>
</dbReference>
<evidence type="ECO:0000256" key="11">
    <source>
        <dbReference type="ARBA" id="ARBA00023157"/>
    </source>
</evidence>
<evidence type="ECO:0000256" key="8">
    <source>
        <dbReference type="ARBA" id="ARBA00022989"/>
    </source>
</evidence>
<feature type="transmembrane region" description="Helical" evidence="16">
    <location>
        <begin position="312"/>
        <end position="332"/>
    </location>
</feature>
<dbReference type="PROSITE" id="PS50261">
    <property type="entry name" value="G_PROTEIN_RECEP_F2_4"/>
    <property type="match status" value="1"/>
</dbReference>
<comment type="subcellular location">
    <subcellularLocation>
        <location evidence="1">Cell membrane</location>
        <topology evidence="1">Multi-pass membrane protein</topology>
    </subcellularLocation>
</comment>
<sequence length="669" mass="72302">MTRTAATRLMTVATALLLAAGGTQCSMQPVAVTNAASGTGPAASSASGAAAAAAASGSAAAGRCEEITIPMCRGIGYNMTSMPNQLNHETQEEAGMEVHQFWPLVEINCSADLKFFLCSVYTPICIEEYQKPLQACRSVCERARDGCLPVMQRYGFVWPEKMQCDKLPVHGGPELCMAQDVYEQGAAAGAKPTRKPAAGSGPTAVGGAKCKPGSRAKECEQRYAFGDDCECRCRPPLVPVDRDSSRYNRTVSVAGVENCAMPCRGVLFTDDEKDFAATWIALWSSICCVTTLMTLTTYTIDTQRFKYPEKPIVFLSGCYLMVSLGYLIRVYAGHDAVACEPDGSVRYHASGPTPCTLVFLLLYFFGMASSIWWVILAFTWFLAAGLKWGNEAIASYSQYFHLAAWLIPTVKSLGVLVMSAVDGDAFAGVCYVGNQNPDHLKMFVLAPLIVYLALGVSFLLGGFVSLFRIRNVIKQQVGRSKADKLEKLMIRIGVFSVLYTVPASVVIGCHYYEARYMPDRVAHLACPCAEPDPDTKPVYTMLMLKYFMTLVMGVTSGVWIWSGKTVGSWRRLSRRLFGGGRGSVGGGHCGGHGRAGCKGGGGPCNPVLINPGVKHQQLHQQQQQRKQLQYMPAPSSVPGSTLPSSHHLAPSSSLHHHHIIKQGAPLSHV</sequence>
<feature type="transmembrane region" description="Helical" evidence="16">
    <location>
        <begin position="402"/>
        <end position="421"/>
    </location>
</feature>
<evidence type="ECO:0000256" key="1">
    <source>
        <dbReference type="ARBA" id="ARBA00004651"/>
    </source>
</evidence>
<keyword evidence="3" id="KW-0217">Developmental protein</keyword>
<feature type="disulfide bond" evidence="14">
    <location>
        <begin position="140"/>
        <end position="164"/>
    </location>
</feature>
<dbReference type="InterPro" id="IPR015526">
    <property type="entry name" value="Frizzled/SFRP"/>
</dbReference>
<evidence type="ECO:0000256" key="2">
    <source>
        <dbReference type="ARBA" id="ARBA00008077"/>
    </source>
</evidence>
<dbReference type="InterPro" id="IPR036790">
    <property type="entry name" value="Frizzled_dom_sf"/>
</dbReference>
<name>A0A2S2Q808_9HEMI</name>
<feature type="transmembrane region" description="Helical" evidence="16">
    <location>
        <begin position="543"/>
        <end position="561"/>
    </location>
</feature>
<dbReference type="OrthoDB" id="10053709at2759"/>
<evidence type="ECO:0000256" key="10">
    <source>
        <dbReference type="ARBA" id="ARBA00023136"/>
    </source>
</evidence>
<feature type="compositionally biased region" description="Low complexity" evidence="15">
    <location>
        <begin position="640"/>
        <end position="653"/>
    </location>
</feature>
<dbReference type="SUPFAM" id="SSF63501">
    <property type="entry name" value="Frizzled cysteine-rich domain"/>
    <property type="match status" value="1"/>
</dbReference>
<dbReference type="CDD" id="cd15035">
    <property type="entry name" value="7tmF_FZD5_FZD8-like"/>
    <property type="match status" value="1"/>
</dbReference>
<evidence type="ECO:0000256" key="5">
    <source>
        <dbReference type="ARBA" id="ARBA00022687"/>
    </source>
</evidence>
<feature type="transmembrane region" description="Helical" evidence="16">
    <location>
        <begin position="488"/>
        <end position="507"/>
    </location>
</feature>
<keyword evidence="11 14" id="KW-1015">Disulfide bond</keyword>
<dbReference type="PRINTS" id="PR00489">
    <property type="entry name" value="FRIZZLED"/>
</dbReference>
<evidence type="ECO:0000256" key="14">
    <source>
        <dbReference type="PROSITE-ProRule" id="PRU00090"/>
    </source>
</evidence>
<feature type="region of interest" description="Disordered" evidence="15">
    <location>
        <begin position="189"/>
        <end position="213"/>
    </location>
</feature>
<dbReference type="Gene3D" id="1.20.1070.10">
    <property type="entry name" value="Rhodopsin 7-helix transmembrane proteins"/>
    <property type="match status" value="1"/>
</dbReference>
<feature type="transmembrane region" description="Helical" evidence="16">
    <location>
        <begin position="441"/>
        <end position="467"/>
    </location>
</feature>
<evidence type="ECO:0000256" key="15">
    <source>
        <dbReference type="SAM" id="MobiDB-lite"/>
    </source>
</evidence>
<dbReference type="CDD" id="cd07456">
    <property type="entry name" value="CRD_FZ5_like"/>
    <property type="match status" value="1"/>
</dbReference>
<evidence type="ECO:0000259" key="19">
    <source>
        <dbReference type="PROSITE" id="PS50261"/>
    </source>
</evidence>
<dbReference type="SMART" id="SM01330">
    <property type="entry name" value="Frizzled"/>
    <property type="match status" value="1"/>
</dbReference>
<keyword evidence="5" id="KW-0879">Wnt signaling pathway</keyword>
<keyword evidence="10 16" id="KW-0472">Membrane</keyword>
<dbReference type="SMART" id="SM00063">
    <property type="entry name" value="FRI"/>
    <property type="match status" value="1"/>
</dbReference>
<evidence type="ECO:0000256" key="13">
    <source>
        <dbReference type="ARBA" id="ARBA00023224"/>
    </source>
</evidence>
<evidence type="ECO:0000313" key="20">
    <source>
        <dbReference type="EMBL" id="MBY73751.1"/>
    </source>
</evidence>
<dbReference type="GO" id="GO:0035567">
    <property type="term" value="P:non-canonical Wnt signaling pathway"/>
    <property type="evidence" value="ECO:0007669"/>
    <property type="project" value="TreeGrafter"/>
</dbReference>
<evidence type="ECO:0000256" key="17">
    <source>
        <dbReference type="SAM" id="SignalP"/>
    </source>
</evidence>
<gene>
    <name evidence="20" type="primary">fz2_1</name>
    <name evidence="20" type="ORF">g.110972</name>
</gene>
<feature type="disulfide bond" evidence="14">
    <location>
        <begin position="72"/>
        <end position="118"/>
    </location>
</feature>
<feature type="chain" id="PRO_5015409746" evidence="17">
    <location>
        <begin position="26"/>
        <end position="669"/>
    </location>
</feature>
<evidence type="ECO:0000256" key="12">
    <source>
        <dbReference type="ARBA" id="ARBA00023170"/>
    </source>
</evidence>
<feature type="disulfide bond" evidence="14">
    <location>
        <begin position="109"/>
        <end position="147"/>
    </location>
</feature>
<feature type="domain" description="FZ" evidence="18">
    <location>
        <begin position="59"/>
        <end position="179"/>
    </location>
</feature>
<dbReference type="GO" id="GO:0042813">
    <property type="term" value="F:Wnt receptor activity"/>
    <property type="evidence" value="ECO:0007669"/>
    <property type="project" value="TreeGrafter"/>
</dbReference>